<dbReference type="PANTHER" id="PTHR13754">
    <property type="entry name" value="METALLO-BETA-LACTAMASE SUPERFAMILY PROTEIN"/>
    <property type="match status" value="1"/>
</dbReference>
<feature type="domain" description="Metallo-beta-lactamase" evidence="1">
    <location>
        <begin position="20"/>
        <end position="250"/>
    </location>
</feature>
<dbReference type="SUPFAM" id="SSF56281">
    <property type="entry name" value="Metallo-hydrolase/oxidoreductase"/>
    <property type="match status" value="1"/>
</dbReference>
<dbReference type="EMBL" id="LNQE01001571">
    <property type="protein sequence ID" value="KUG15248.1"/>
    <property type="molecule type" value="Genomic_DNA"/>
</dbReference>
<comment type="caution">
    <text evidence="2">The sequence shown here is derived from an EMBL/GenBank/DDBJ whole genome shotgun (WGS) entry which is preliminary data.</text>
</comment>
<dbReference type="SMART" id="SM00849">
    <property type="entry name" value="Lactamase_B"/>
    <property type="match status" value="1"/>
</dbReference>
<sequence length="279" mass="30530">MNLTTLVENTCGRSNLKPQHGLSLLIRSGNGNILFDCGQDQTFSENAAEMAIDIREISAAVISHGHYDHGGGLETFLAMNTESPVYIRQGADGDFAARIFFRYRYIGLDQTLFSRFPGRFIRVDGDREIAPGIHLLTSIPREYPPPGGNRRLRVKHQDRYEPDPFLHELLMVVDEPDGIVVVTGCGHSGILNLLSAARRRFPGKPVKAVVGGFHLIGNPVLGTMGVSPAAVRRLAEEFRSLGCRTVLTGHCTGRRAARILKEELGGTLKLLSTGCTIDL</sequence>
<gene>
    <name evidence="2" type="ORF">ASZ90_015103</name>
</gene>
<dbReference type="InterPro" id="IPR036866">
    <property type="entry name" value="RibonucZ/Hydroxyglut_hydro"/>
</dbReference>
<dbReference type="InterPro" id="IPR052926">
    <property type="entry name" value="Metallo-beta-lactamase_dom"/>
</dbReference>
<dbReference type="GO" id="GO:0016740">
    <property type="term" value="F:transferase activity"/>
    <property type="evidence" value="ECO:0007669"/>
    <property type="project" value="TreeGrafter"/>
</dbReference>
<dbReference type="GO" id="GO:0016787">
    <property type="term" value="F:hydrolase activity"/>
    <property type="evidence" value="ECO:0007669"/>
    <property type="project" value="UniProtKB-KW"/>
</dbReference>
<dbReference type="PANTHER" id="PTHR13754:SF13">
    <property type="entry name" value="METALLO-BETA-LACTAMASE SUPERFAMILY PROTEIN (AFU_ORTHOLOGUE AFUA_3G07630)"/>
    <property type="match status" value="1"/>
</dbReference>
<dbReference type="Pfam" id="PF00753">
    <property type="entry name" value="Lactamase_B"/>
    <property type="match status" value="1"/>
</dbReference>
<evidence type="ECO:0000313" key="2">
    <source>
        <dbReference type="EMBL" id="KUG15248.1"/>
    </source>
</evidence>
<dbReference type="InterPro" id="IPR001279">
    <property type="entry name" value="Metallo-B-lactamas"/>
</dbReference>
<organism evidence="2">
    <name type="scientific">hydrocarbon metagenome</name>
    <dbReference type="NCBI Taxonomy" id="938273"/>
    <lineage>
        <taxon>unclassified sequences</taxon>
        <taxon>metagenomes</taxon>
        <taxon>ecological metagenomes</taxon>
    </lineage>
</organism>
<dbReference type="InterPro" id="IPR041712">
    <property type="entry name" value="DHPS-like_MBL-fold"/>
</dbReference>
<protein>
    <submittedName>
        <fullName evidence="2">Metal dependent hydrolase</fullName>
    </submittedName>
</protein>
<dbReference type="Gene3D" id="3.60.15.10">
    <property type="entry name" value="Ribonuclease Z/Hydroxyacylglutathione hydrolase-like"/>
    <property type="match status" value="1"/>
</dbReference>
<accession>A0A0W8F2Y1</accession>
<keyword evidence="2" id="KW-0378">Hydrolase</keyword>
<dbReference type="CDD" id="cd07713">
    <property type="entry name" value="DHPS-like_MBL-fold"/>
    <property type="match status" value="1"/>
</dbReference>
<dbReference type="AlphaFoldDB" id="A0A0W8F2Y1"/>
<proteinExistence type="predicted"/>
<reference evidence="2" key="1">
    <citation type="journal article" date="2015" name="Proc. Natl. Acad. Sci. U.S.A.">
        <title>Networks of energetic and metabolic interactions define dynamics in microbial communities.</title>
        <authorList>
            <person name="Embree M."/>
            <person name="Liu J.K."/>
            <person name="Al-Bassam M.M."/>
            <person name="Zengler K."/>
        </authorList>
    </citation>
    <scope>NUCLEOTIDE SEQUENCE</scope>
</reference>
<evidence type="ECO:0000259" key="1">
    <source>
        <dbReference type="SMART" id="SM00849"/>
    </source>
</evidence>
<name>A0A0W8F2Y1_9ZZZZ</name>